<dbReference type="Pfam" id="PF18338">
    <property type="entry name" value="BppL_N"/>
    <property type="match status" value="1"/>
</dbReference>
<sequence length="478" mass="50344">MVDVKIAGLPNAAALTGNEQIPAVQGGGTVKLLVSAIRAGMASDNSVVHTTGDESIGGTKTFTGRPVLNIGMRLPVSQQLRFGDGVAADVGAITANSVGTAIVAGNAASGSGGLLLRPNNAASVTGQVALNADGSMIFGGLQAAKLATMSSLGAVNDSGAQTIAGNKTFSGASLFTGSITQRTGTIGGVEIQTPTGIPGIVGRNGDPADVNNQYRHDIHFGAGFVRMLASTAVGSTSPLGGWRMDAHFYPVQNNTMSCGTPSNLWTQVCSTNGTINTSDERLKTPLVPMTDAEEAAFLEINELPMKWQWLARIAEEGDAARWHAGPSVQAAIAIMEKHELEAFSYGVFCYDAWPAQDEVWREWPAEAAEVIEWPAVPEQWADVPAELDDAGEIIVPARRELIQLAMPGGRVVLKEAVEAGRELVQPAIAAGDRYSFRISELHAWILAATARRDRREREAAELRLASIEQRLAVLEAGK</sequence>
<feature type="coiled-coil region" evidence="1">
    <location>
        <begin position="450"/>
        <end position="477"/>
    </location>
</feature>
<dbReference type="RefSeq" id="WP_367141348.1">
    <property type="nucleotide sequence ID" value="NZ_JBFLAA010000001.1"/>
</dbReference>
<keyword evidence="1" id="KW-0175">Coiled coil</keyword>
<dbReference type="Pfam" id="PF13884">
    <property type="entry name" value="Peptidase_S74"/>
    <property type="match status" value="1"/>
</dbReference>
<proteinExistence type="predicted"/>
<dbReference type="SUPFAM" id="SSF69349">
    <property type="entry name" value="Phage fibre proteins"/>
    <property type="match status" value="1"/>
</dbReference>
<dbReference type="CDD" id="cd10144">
    <property type="entry name" value="Peptidase_S74_CIMCD"/>
    <property type="match status" value="1"/>
</dbReference>
<feature type="domain" description="Peptidase S74" evidence="2">
    <location>
        <begin position="278"/>
        <end position="464"/>
    </location>
</feature>
<evidence type="ECO:0000313" key="4">
    <source>
        <dbReference type="Proteomes" id="UP001596115"/>
    </source>
</evidence>
<reference evidence="3 4" key="1">
    <citation type="submission" date="2024-09" db="EMBL/GenBank/DDBJ databases">
        <title>Whole genome analysis of Stenotrophomonas geniculata MK-1, and its biological control impact on peanut foliage fungus diseases.</title>
        <authorList>
            <person name="Ahsan T."/>
        </authorList>
    </citation>
    <scope>NUCLEOTIDE SEQUENCE [LARGE SCALE GENOMIC DNA]</scope>
    <source>
        <strain evidence="3 4">MK-1</strain>
    </source>
</reference>
<keyword evidence="4" id="KW-1185">Reference proteome</keyword>
<dbReference type="Gene3D" id="6.10.140.2190">
    <property type="match status" value="2"/>
</dbReference>
<dbReference type="InterPro" id="IPR040956">
    <property type="entry name" value="BppL_N"/>
</dbReference>
<comment type="caution">
    <text evidence="3">The sequence shown here is derived from an EMBL/GenBank/DDBJ whole genome shotgun (WGS) entry which is preliminary data.</text>
</comment>
<dbReference type="Gene3D" id="1.10.10.10">
    <property type="entry name" value="Winged helix-like DNA-binding domain superfamily/Winged helix DNA-binding domain"/>
    <property type="match status" value="1"/>
</dbReference>
<accession>A0ABW1N2L7</accession>
<protein>
    <submittedName>
        <fullName evidence="3">Tail fiber domain-containing protein</fullName>
    </submittedName>
</protein>
<dbReference type="EMBL" id="JBHRFL010000001">
    <property type="protein sequence ID" value="MFC6068157.1"/>
    <property type="molecule type" value="Genomic_DNA"/>
</dbReference>
<dbReference type="InterPro" id="IPR036388">
    <property type="entry name" value="WH-like_DNA-bd_sf"/>
</dbReference>
<evidence type="ECO:0000259" key="2">
    <source>
        <dbReference type="PROSITE" id="PS51688"/>
    </source>
</evidence>
<evidence type="ECO:0000313" key="3">
    <source>
        <dbReference type="EMBL" id="MFC6068157.1"/>
    </source>
</evidence>
<dbReference type="Proteomes" id="UP001596115">
    <property type="component" value="Unassembled WGS sequence"/>
</dbReference>
<evidence type="ECO:0000256" key="1">
    <source>
        <dbReference type="SAM" id="Coils"/>
    </source>
</evidence>
<dbReference type="PROSITE" id="PS51688">
    <property type="entry name" value="ICA"/>
    <property type="match status" value="1"/>
</dbReference>
<name>A0ABW1N2L7_9GAMM</name>
<organism evidence="3 4">
    <name type="scientific">Stenotrophomonas geniculata</name>
    <dbReference type="NCBI Taxonomy" id="86188"/>
    <lineage>
        <taxon>Bacteria</taxon>
        <taxon>Pseudomonadati</taxon>
        <taxon>Pseudomonadota</taxon>
        <taxon>Gammaproteobacteria</taxon>
        <taxon>Lysobacterales</taxon>
        <taxon>Lysobacteraceae</taxon>
        <taxon>Stenotrophomonas</taxon>
    </lineage>
</organism>
<gene>
    <name evidence="3" type="ORF">ACFLLB_01075</name>
</gene>
<dbReference type="InterPro" id="IPR030392">
    <property type="entry name" value="S74_ICA"/>
</dbReference>